<dbReference type="EMBL" id="CP027806">
    <property type="protein sequence ID" value="AXJ02467.1"/>
    <property type="molecule type" value="Genomic_DNA"/>
</dbReference>
<organism evidence="5 6">
    <name type="scientific">Cyclonatronum proteinivorum</name>
    <dbReference type="NCBI Taxonomy" id="1457365"/>
    <lineage>
        <taxon>Bacteria</taxon>
        <taxon>Pseudomonadati</taxon>
        <taxon>Balneolota</taxon>
        <taxon>Balneolia</taxon>
        <taxon>Balneolales</taxon>
        <taxon>Cyclonatronaceae</taxon>
        <taxon>Cyclonatronum</taxon>
    </lineage>
</organism>
<keyword evidence="2" id="KW-0479">Metal-binding</keyword>
<keyword evidence="1" id="KW-0645">Protease</keyword>
<dbReference type="SUPFAM" id="SSF53187">
    <property type="entry name" value="Zn-dependent exopeptidases"/>
    <property type="match status" value="1"/>
</dbReference>
<feature type="domain" description="Peptidase M20 dimerisation" evidence="4">
    <location>
        <begin position="194"/>
        <end position="354"/>
    </location>
</feature>
<proteinExistence type="predicted"/>
<evidence type="ECO:0000313" key="6">
    <source>
        <dbReference type="Proteomes" id="UP000254808"/>
    </source>
</evidence>
<evidence type="ECO:0000313" key="5">
    <source>
        <dbReference type="EMBL" id="AXJ02467.1"/>
    </source>
</evidence>
<dbReference type="NCBIfam" id="NF006053">
    <property type="entry name" value="PRK08201.1"/>
    <property type="match status" value="1"/>
</dbReference>
<dbReference type="Pfam" id="PF01546">
    <property type="entry name" value="Peptidase_M20"/>
    <property type="match status" value="1"/>
</dbReference>
<dbReference type="NCBIfam" id="NF006579">
    <property type="entry name" value="PRK09104.1"/>
    <property type="match status" value="1"/>
</dbReference>
<keyword evidence="3" id="KW-0378">Hydrolase</keyword>
<evidence type="ECO:0000256" key="3">
    <source>
        <dbReference type="ARBA" id="ARBA00022801"/>
    </source>
</evidence>
<evidence type="ECO:0000256" key="2">
    <source>
        <dbReference type="ARBA" id="ARBA00022723"/>
    </source>
</evidence>
<dbReference type="PANTHER" id="PTHR43270:SF12">
    <property type="entry name" value="SUCCINYL-DIAMINOPIMELATE DESUCCINYLASE"/>
    <property type="match status" value="1"/>
</dbReference>
<accession>A0A345UPR5</accession>
<dbReference type="FunFam" id="3.30.70.360:FF:000016">
    <property type="entry name" value="Peptidase family M20/M25/M40"/>
    <property type="match status" value="1"/>
</dbReference>
<dbReference type="GO" id="GO:0046872">
    <property type="term" value="F:metal ion binding"/>
    <property type="evidence" value="ECO:0007669"/>
    <property type="project" value="UniProtKB-KW"/>
</dbReference>
<dbReference type="Gene3D" id="3.40.630.10">
    <property type="entry name" value="Zn peptidases"/>
    <property type="match status" value="1"/>
</dbReference>
<dbReference type="InterPro" id="IPR051458">
    <property type="entry name" value="Cyt/Met_Dipeptidase"/>
</dbReference>
<reference evidence="5 6" key="1">
    <citation type="submission" date="2018-03" db="EMBL/GenBank/DDBJ databases">
        <title>Phenotypic and genomic properties of Cyclonatronum proteinivorum gen. nov., sp. nov., a haloalkaliphilic bacteroidete from soda lakes possessing Na+-translocating rhodopsin.</title>
        <authorList>
            <person name="Toshchakov S.V."/>
            <person name="Korzhenkov A."/>
            <person name="Samarov N.I."/>
            <person name="Kublanov I.V."/>
            <person name="Muntyan M.S."/>
            <person name="Sorokin D.Y."/>
        </authorList>
    </citation>
    <scope>NUCLEOTIDE SEQUENCE [LARGE SCALE GENOMIC DNA]</scope>
    <source>
        <strain evidence="5 6">Omega</strain>
    </source>
</reference>
<dbReference type="AlphaFoldDB" id="A0A345UPR5"/>
<dbReference type="KEGG" id="cprv:CYPRO_3234"/>
<dbReference type="GO" id="GO:0008233">
    <property type="term" value="F:peptidase activity"/>
    <property type="evidence" value="ECO:0007669"/>
    <property type="project" value="UniProtKB-KW"/>
</dbReference>
<evidence type="ECO:0000259" key="4">
    <source>
        <dbReference type="Pfam" id="PF07687"/>
    </source>
</evidence>
<name>A0A345UPR5_9BACT</name>
<dbReference type="InterPro" id="IPR011650">
    <property type="entry name" value="Peptidase_M20_dimer"/>
</dbReference>
<dbReference type="NCBIfam" id="NF005914">
    <property type="entry name" value="PRK07907.1"/>
    <property type="match status" value="1"/>
</dbReference>
<keyword evidence="6" id="KW-1185">Reference proteome</keyword>
<dbReference type="Pfam" id="PF07687">
    <property type="entry name" value="M20_dimer"/>
    <property type="match status" value="1"/>
</dbReference>
<dbReference type="RefSeq" id="WP_205730337.1">
    <property type="nucleotide sequence ID" value="NZ_CP027806.1"/>
</dbReference>
<dbReference type="PANTHER" id="PTHR43270">
    <property type="entry name" value="BETA-ALA-HIS DIPEPTIDASE"/>
    <property type="match status" value="1"/>
</dbReference>
<evidence type="ECO:0000256" key="1">
    <source>
        <dbReference type="ARBA" id="ARBA00022670"/>
    </source>
</evidence>
<dbReference type="Gene3D" id="3.30.70.360">
    <property type="match status" value="1"/>
</dbReference>
<dbReference type="GO" id="GO:0006508">
    <property type="term" value="P:proteolysis"/>
    <property type="evidence" value="ECO:0007669"/>
    <property type="project" value="UniProtKB-KW"/>
</dbReference>
<dbReference type="Proteomes" id="UP000254808">
    <property type="component" value="Chromosome"/>
</dbReference>
<gene>
    <name evidence="5" type="ORF">CYPRO_3234</name>
</gene>
<dbReference type="CDD" id="cd05680">
    <property type="entry name" value="M20_dipept_like"/>
    <property type="match status" value="1"/>
</dbReference>
<protein>
    <submittedName>
        <fullName evidence="5">Acetylornithine deacetylase/Succinyl-diaminopimelate desuccinylase</fullName>
    </submittedName>
</protein>
<dbReference type="InterPro" id="IPR002933">
    <property type="entry name" value="Peptidase_M20"/>
</dbReference>
<sequence length="459" mass="50547">MSRIFEFIDTHQERFTQELFDLLRIPSVSTDSALKQDVRKAAEFLAAKLEDAGMENVQIAETPGHPVVMANYLHAGDDKPTVLIYGHYDVQPPDPLDLWTSPPFEPVEKDGKVYARGASDDKGQAYIHVKALEAWLKSGEKLPVNVKIIIEGEEEIGSPNLVPFLEKHKEDLACDMVLVSDTAMFAKDTPSITYGLRGLAYMEMEVFGPNRDLHSGVYGGALTNPLNALCEIVAQLKDENGVIQIPGFYDDVIDLSEEEREASRKLPFDEEGWKASIGIPSVHGEQGYTTLERKSARPTLDMNGMWGGYQGEGAKTVLPAKAGAKISMRLVPNQHPDKISALFADYIEKIKPEGVTVKVTAHHGGHPAMTPIDFYGLKAAGKAYKDVYGKEPLLAREGGSIPIVADFKNVLGVDTILMGFGLNTDAIHSPNEHFSLEDFHRGIKTSARFLEVLPEFEKS</sequence>